<sequence length="824" mass="93877">MDLLDIAIGKHLNTKTWQNKQVSVETLAKMCSTPVVTNETYAAYLKMPKEEQDRLKAVGSFFGGYLPNGVRKKTNVLHRSIITTDLDFADLRFIEDYEMLFGYEAIIYSTRKHSSEKPRFRLILIPDRDIPPDEYEPAARKTGEMFGIEQCDHTSFRVTQFMHLPSTSKDGEFIFKYIPGPRICVDEVLGMYRNWRDQSEWPVTSRETKQIKDAAFRKQTQQDPREKAGLIGLFCQAYPTVADVIYEYLPDVYEETDMQGRWTYRAGSGHAGAVEYTEGLFLYSNHLTDPAYGKLCNVLDLVRIHLYESMDANVSEDTPINKKPSFLAMLDLIRNDPKVKALNAAAKFAEAGVDFGQLESGEELAWISKAEFDTKGRFITSPHNIELILRSDPALKGRFKFNEFSEHINIQGPVPWDSVPGIRQIADNDVKGLRNYLGKNPYNIKRSPIIDDTYPLIAKENQFHPIREYLVGLQWDGIARVDTLLTDYLGAEDTPLARAFIRKTLCAAVTRVFRPGAKFDYILTLISTEGTKKSTLAKSLGKEWFSETFNFSMLHGGNGVRAQEQVRGVWIIEIPEMSGLNRAEVEAAKSFITTTVDRYRVTRGEHQSSFKRQCVFIGSSNNEEFLSSQTGNRRFWPVVVFVNTPKKTIAGEFLDPYEVDQIWAEAFVLHKTELLYLTPELEALARETQSDHTVSDERQGLIHRFLEMRLPDDWDSMEPVQRKIYFEYGDASKPGLAKRNRVCAAEIWVEALGGSIKDMSSQNTRFIHNIMRKMTGWKPYKSKTVFKVYGNQKGYYRTGSENPVRGAVSEIGADGATRVAFGSF</sequence>
<dbReference type="Proteomes" id="UP000198748">
    <property type="component" value="Unassembled WGS sequence"/>
</dbReference>
<dbReference type="STRING" id="659014.SAMN04487996_107126"/>
<organism evidence="2 3">
    <name type="scientific">Dyadobacter soli</name>
    <dbReference type="NCBI Taxonomy" id="659014"/>
    <lineage>
        <taxon>Bacteria</taxon>
        <taxon>Pseudomonadati</taxon>
        <taxon>Bacteroidota</taxon>
        <taxon>Cytophagia</taxon>
        <taxon>Cytophagales</taxon>
        <taxon>Spirosomataceae</taxon>
        <taxon>Dyadobacter</taxon>
    </lineage>
</organism>
<dbReference type="PANTHER" id="PTHR34985">
    <property type="entry name" value="SLR0554 PROTEIN"/>
    <property type="match status" value="1"/>
</dbReference>
<dbReference type="Pfam" id="PF05272">
    <property type="entry name" value="VapE-like_dom"/>
    <property type="match status" value="1"/>
</dbReference>
<dbReference type="AlphaFoldDB" id="A0A1G7G4Y5"/>
<evidence type="ECO:0000259" key="1">
    <source>
        <dbReference type="Pfam" id="PF05272"/>
    </source>
</evidence>
<gene>
    <name evidence="2" type="ORF">SAMN04487996_107126</name>
</gene>
<accession>A0A1G7G4Y5</accession>
<protein>
    <submittedName>
        <fullName evidence="2">Virulence-associated protein E</fullName>
    </submittedName>
</protein>
<dbReference type="OrthoDB" id="9801888at2"/>
<name>A0A1G7G4Y5_9BACT</name>
<evidence type="ECO:0000313" key="3">
    <source>
        <dbReference type="Proteomes" id="UP000198748"/>
    </source>
</evidence>
<dbReference type="InterPro" id="IPR007936">
    <property type="entry name" value="VapE-like_dom"/>
</dbReference>
<dbReference type="EMBL" id="FNAN01000007">
    <property type="protein sequence ID" value="SDE83226.1"/>
    <property type="molecule type" value="Genomic_DNA"/>
</dbReference>
<dbReference type="RefSeq" id="WP_090150181.1">
    <property type="nucleotide sequence ID" value="NZ_FNAN01000007.1"/>
</dbReference>
<evidence type="ECO:0000313" key="2">
    <source>
        <dbReference type="EMBL" id="SDE83226.1"/>
    </source>
</evidence>
<proteinExistence type="predicted"/>
<dbReference type="PANTHER" id="PTHR34985:SF1">
    <property type="entry name" value="SLR0554 PROTEIN"/>
    <property type="match status" value="1"/>
</dbReference>
<feature type="domain" description="Virulence-associated protein E-like" evidence="1">
    <location>
        <begin position="472"/>
        <end position="693"/>
    </location>
</feature>
<keyword evidence="3" id="KW-1185">Reference proteome</keyword>
<reference evidence="3" key="1">
    <citation type="submission" date="2016-10" db="EMBL/GenBank/DDBJ databases">
        <authorList>
            <person name="Varghese N."/>
            <person name="Submissions S."/>
        </authorList>
    </citation>
    <scope>NUCLEOTIDE SEQUENCE [LARGE SCALE GENOMIC DNA]</scope>
    <source>
        <strain evidence="3">DSM 25329</strain>
    </source>
</reference>